<dbReference type="AlphaFoldDB" id="A0A9J5W3B9"/>
<gene>
    <name evidence="1" type="ORF">H5410_059793</name>
</gene>
<name>A0A9J5W3B9_SOLCO</name>
<evidence type="ECO:0000313" key="1">
    <source>
        <dbReference type="EMBL" id="KAG5570027.1"/>
    </source>
</evidence>
<organism evidence="1 2">
    <name type="scientific">Solanum commersonii</name>
    <name type="common">Commerson's wild potato</name>
    <name type="synonym">Commerson's nightshade</name>
    <dbReference type="NCBI Taxonomy" id="4109"/>
    <lineage>
        <taxon>Eukaryota</taxon>
        <taxon>Viridiplantae</taxon>
        <taxon>Streptophyta</taxon>
        <taxon>Embryophyta</taxon>
        <taxon>Tracheophyta</taxon>
        <taxon>Spermatophyta</taxon>
        <taxon>Magnoliopsida</taxon>
        <taxon>eudicotyledons</taxon>
        <taxon>Gunneridae</taxon>
        <taxon>Pentapetalae</taxon>
        <taxon>asterids</taxon>
        <taxon>lamiids</taxon>
        <taxon>Solanales</taxon>
        <taxon>Solanaceae</taxon>
        <taxon>Solanoideae</taxon>
        <taxon>Solaneae</taxon>
        <taxon>Solanum</taxon>
    </lineage>
</organism>
<accession>A0A9J5W3B9</accession>
<protein>
    <submittedName>
        <fullName evidence="1">Uncharacterized protein</fullName>
    </submittedName>
</protein>
<keyword evidence="2" id="KW-1185">Reference proteome</keyword>
<dbReference type="EMBL" id="JACXVP010000012">
    <property type="protein sequence ID" value="KAG5570027.1"/>
    <property type="molecule type" value="Genomic_DNA"/>
</dbReference>
<evidence type="ECO:0000313" key="2">
    <source>
        <dbReference type="Proteomes" id="UP000824120"/>
    </source>
</evidence>
<comment type="caution">
    <text evidence="1">The sequence shown here is derived from an EMBL/GenBank/DDBJ whole genome shotgun (WGS) entry which is preliminary data.</text>
</comment>
<sequence length="170" mass="19916">MKELVDKLPKGVKAWRHYLHKLTASDITWNYHWFPASEVIVMSSYRPFFVLESEALRIPTIHTLRVPRQLGQRQILPRARGYRESFDMGGVVEDRDRESRSSKIWGGSRTLSSKAMKDQCENFGDREEEIEVENQASSTSRWKEIIGLLGYPRNDLKNAREELAQRVMQY</sequence>
<proteinExistence type="predicted"/>
<reference evidence="1 2" key="1">
    <citation type="submission" date="2020-09" db="EMBL/GenBank/DDBJ databases">
        <title>De no assembly of potato wild relative species, Solanum commersonii.</title>
        <authorList>
            <person name="Cho K."/>
        </authorList>
    </citation>
    <scope>NUCLEOTIDE SEQUENCE [LARGE SCALE GENOMIC DNA]</scope>
    <source>
        <strain evidence="1">LZ3.2</strain>
        <tissue evidence="1">Leaf</tissue>
    </source>
</reference>
<dbReference type="OrthoDB" id="1291298at2759"/>
<dbReference type="Proteomes" id="UP000824120">
    <property type="component" value="Chromosome 12"/>
</dbReference>